<comment type="similarity">
    <text evidence="2">Belongs to the major facilitator superfamily. TCR/Tet family.</text>
</comment>
<name>A0A2T7A465_TUBBO</name>
<protein>
    <recommendedName>
        <fullName evidence="7">Efflux pump dotC</fullName>
    </recommendedName>
    <alternativeName>
        <fullName evidence="8">Dothistromin biosynthesis protein C</fullName>
    </alternativeName>
</protein>
<evidence type="ECO:0000256" key="10">
    <source>
        <dbReference type="SAM" id="Phobius"/>
    </source>
</evidence>
<proteinExistence type="inferred from homology"/>
<dbReference type="GO" id="GO:0022857">
    <property type="term" value="F:transmembrane transporter activity"/>
    <property type="evidence" value="ECO:0007669"/>
    <property type="project" value="InterPro"/>
</dbReference>
<dbReference type="PROSITE" id="PS50850">
    <property type="entry name" value="MFS"/>
    <property type="match status" value="1"/>
</dbReference>
<feature type="transmembrane region" description="Helical" evidence="10">
    <location>
        <begin position="253"/>
        <end position="275"/>
    </location>
</feature>
<feature type="transmembrane region" description="Helical" evidence="10">
    <location>
        <begin position="632"/>
        <end position="654"/>
    </location>
</feature>
<dbReference type="Gene3D" id="1.20.1250.20">
    <property type="entry name" value="MFS general substrate transporter like domains"/>
    <property type="match status" value="1"/>
</dbReference>
<gene>
    <name evidence="12" type="ORF">B9Z19DRAFT_967553</name>
</gene>
<keyword evidence="4 10" id="KW-1133">Transmembrane helix</keyword>
<comment type="subcellular location">
    <subcellularLocation>
        <location evidence="1">Vacuole membrane</location>
        <topology evidence="1">Multi-pass membrane protein</topology>
    </subcellularLocation>
</comment>
<feature type="transmembrane region" description="Helical" evidence="10">
    <location>
        <begin position="390"/>
        <end position="414"/>
    </location>
</feature>
<evidence type="ECO:0000256" key="8">
    <source>
        <dbReference type="ARBA" id="ARBA00083178"/>
    </source>
</evidence>
<feature type="domain" description="Major facilitator superfamily (MFS) profile" evidence="11">
    <location>
        <begin position="130"/>
        <end position="583"/>
    </location>
</feature>
<feature type="compositionally biased region" description="Polar residues" evidence="9">
    <location>
        <begin position="9"/>
        <end position="23"/>
    </location>
</feature>
<organism evidence="12 13">
    <name type="scientific">Tuber borchii</name>
    <name type="common">White truffle</name>
    <dbReference type="NCBI Taxonomy" id="42251"/>
    <lineage>
        <taxon>Eukaryota</taxon>
        <taxon>Fungi</taxon>
        <taxon>Dikarya</taxon>
        <taxon>Ascomycota</taxon>
        <taxon>Pezizomycotina</taxon>
        <taxon>Pezizomycetes</taxon>
        <taxon>Pezizales</taxon>
        <taxon>Tuberaceae</taxon>
        <taxon>Tuber</taxon>
    </lineage>
</organism>
<dbReference type="GO" id="GO:0005886">
    <property type="term" value="C:plasma membrane"/>
    <property type="evidence" value="ECO:0007669"/>
    <property type="project" value="TreeGrafter"/>
</dbReference>
<dbReference type="PRINTS" id="PR01036">
    <property type="entry name" value="TCRTETB"/>
</dbReference>
<evidence type="ECO:0000259" key="11">
    <source>
        <dbReference type="PROSITE" id="PS50850"/>
    </source>
</evidence>
<evidence type="ECO:0000313" key="12">
    <source>
        <dbReference type="EMBL" id="PUU82519.1"/>
    </source>
</evidence>
<feature type="transmembrane region" description="Helical" evidence="10">
    <location>
        <begin position="350"/>
        <end position="369"/>
    </location>
</feature>
<feature type="transmembrane region" description="Helical" evidence="10">
    <location>
        <begin position="426"/>
        <end position="448"/>
    </location>
</feature>
<dbReference type="AlphaFoldDB" id="A0A2T7A465"/>
<feature type="transmembrane region" description="Helical" evidence="10">
    <location>
        <begin position="287"/>
        <end position="307"/>
    </location>
</feature>
<dbReference type="InterPro" id="IPR020846">
    <property type="entry name" value="MFS_dom"/>
</dbReference>
<dbReference type="PANTHER" id="PTHR23501">
    <property type="entry name" value="MAJOR FACILITATOR SUPERFAMILY"/>
    <property type="match status" value="1"/>
</dbReference>
<evidence type="ECO:0000313" key="13">
    <source>
        <dbReference type="Proteomes" id="UP000244722"/>
    </source>
</evidence>
<dbReference type="SUPFAM" id="SSF103473">
    <property type="entry name" value="MFS general substrate transporter"/>
    <property type="match status" value="1"/>
</dbReference>
<keyword evidence="3 10" id="KW-0812">Transmembrane</keyword>
<sequence length="679" mass="72313">MDPEKAATRSATIPLQTPTSQEALNPHLPAASSSSDGATITVPRTGDFTETNSTSTGSRLGGPSFSCSEKFQEYQNSSGIGSRGSDGTGNAATAETVAGTGVASGAATAPHAVVPEGQQEGLSPKRKVIIVLALCICVFLAALDQTIITTALPIIAAQFNSATGYTWIGSSYLLTSAAFLPAWGKLSDIWGRKPVLLFAAIIFLIGSILCAAAQNLEMLLVGRVVQGLGAGGQLGLVNVTISDLIAVRERGLYLSYIGLTWAFASAIGPVLGGVFTEKVTWRLCFWINVPIAVVAMVGLICFLHLESPKITMKEGLKRVDWLGITLVASGTVLFLLGLELGGVSHPWDSPIVICFILFGLLILCSFVYVEWKVAKLPIMPTKLFTNRTNACAYVVGFFHGFIFIAGCYFLPLYFQAVRGATALMAGVYVLPYVMVLSGFSALGGVVIAKTGRYQEVVWAAVAAMTLGAGLIIDLDRTSGWDKIVIYQIIGGMGCGPLFQSPLIAIQANIDHRDVGTATVAFAFLRTLGTALAICIGLVVFQNSMQSQSHNLASQLPGEVLDAISGHSAASSVGFVQTLQPAERVVARDAYAQGLSTMWYFFLAVSAGEFFAARQGSEEKGWEGRRGGVNLGLGRFFALPCYIRLASFFIFFIFFQFTCLRVYIYTRMVDWTGLGWAGLG</sequence>
<dbReference type="InterPro" id="IPR036259">
    <property type="entry name" value="MFS_trans_sf"/>
</dbReference>
<evidence type="ECO:0000256" key="7">
    <source>
        <dbReference type="ARBA" id="ARBA00069956"/>
    </source>
</evidence>
<feature type="transmembrane region" description="Helical" evidence="10">
    <location>
        <begin position="195"/>
        <end position="214"/>
    </location>
</feature>
<dbReference type="Gene3D" id="1.20.1720.10">
    <property type="entry name" value="Multidrug resistance protein D"/>
    <property type="match status" value="1"/>
</dbReference>
<accession>A0A2T7A465</accession>
<dbReference type="FunFam" id="1.20.1250.20:FF:000196">
    <property type="entry name" value="MFS toxin efflux pump (AflT)"/>
    <property type="match status" value="1"/>
</dbReference>
<comment type="caution">
    <text evidence="12">The sequence shown here is derived from an EMBL/GenBank/DDBJ whole genome shotgun (WGS) entry which is preliminary data.</text>
</comment>
<feature type="transmembrane region" description="Helical" evidence="10">
    <location>
        <begin position="162"/>
        <end position="183"/>
    </location>
</feature>
<dbReference type="FunFam" id="1.20.1720.10:FF:000014">
    <property type="entry name" value="MFS drug transporter, putative"/>
    <property type="match status" value="1"/>
</dbReference>
<feature type="transmembrane region" description="Helical" evidence="10">
    <location>
        <begin position="484"/>
        <end position="505"/>
    </location>
</feature>
<comment type="function">
    <text evidence="6">Efflux pump; part of the gene cluster that mediates the biosynthesis of dothistromin (DOTH), a polyketide toxin very similar in structure to the aflatoxin precursor, versicolorin B. One function of dotC may be to transport early-stage dothistromin biosynthetic intermediates from the cytoplasm into vacuoles, thereby affecting the rate of dothistromin production.</text>
</comment>
<dbReference type="Pfam" id="PF07690">
    <property type="entry name" value="MFS_1"/>
    <property type="match status" value="1"/>
</dbReference>
<evidence type="ECO:0000256" key="4">
    <source>
        <dbReference type="ARBA" id="ARBA00022989"/>
    </source>
</evidence>
<evidence type="ECO:0000256" key="2">
    <source>
        <dbReference type="ARBA" id="ARBA00007520"/>
    </source>
</evidence>
<dbReference type="InterPro" id="IPR011701">
    <property type="entry name" value="MFS"/>
</dbReference>
<reference evidence="12 13" key="1">
    <citation type="submission" date="2017-04" db="EMBL/GenBank/DDBJ databases">
        <title>Draft genome sequence of Tuber borchii Vittad., a whitish edible truffle.</title>
        <authorList>
            <consortium name="DOE Joint Genome Institute"/>
            <person name="Murat C."/>
            <person name="Kuo A."/>
            <person name="Barry K.W."/>
            <person name="Clum A."/>
            <person name="Dockter R.B."/>
            <person name="Fauchery L."/>
            <person name="Iotti M."/>
            <person name="Kohler A."/>
            <person name="Labutti K."/>
            <person name="Lindquist E.A."/>
            <person name="Lipzen A."/>
            <person name="Ohm R.A."/>
            <person name="Wang M."/>
            <person name="Grigoriev I.V."/>
            <person name="Zambonelli A."/>
            <person name="Martin F.M."/>
        </authorList>
    </citation>
    <scope>NUCLEOTIDE SEQUENCE [LARGE SCALE GENOMIC DNA]</scope>
    <source>
        <strain evidence="12 13">Tbo3840</strain>
    </source>
</reference>
<dbReference type="OrthoDB" id="10021397at2759"/>
<evidence type="ECO:0000256" key="5">
    <source>
        <dbReference type="ARBA" id="ARBA00023136"/>
    </source>
</evidence>
<keyword evidence="5 10" id="KW-0472">Membrane</keyword>
<evidence type="ECO:0000256" key="1">
    <source>
        <dbReference type="ARBA" id="ARBA00004128"/>
    </source>
</evidence>
<dbReference type="PANTHER" id="PTHR23501:SF102">
    <property type="entry name" value="DRUG TRANSPORTER, PUTATIVE (AFU_ORTHOLOGUE AFUA_3G08530)-RELATED"/>
    <property type="match status" value="1"/>
</dbReference>
<dbReference type="CDD" id="cd17502">
    <property type="entry name" value="MFS_Azr1_MDR_like"/>
    <property type="match status" value="1"/>
</dbReference>
<keyword evidence="13" id="KW-1185">Reference proteome</keyword>
<evidence type="ECO:0000256" key="3">
    <source>
        <dbReference type="ARBA" id="ARBA00022692"/>
    </source>
</evidence>
<feature type="transmembrane region" description="Helical" evidence="10">
    <location>
        <begin position="455"/>
        <end position="472"/>
    </location>
</feature>
<evidence type="ECO:0000256" key="6">
    <source>
        <dbReference type="ARBA" id="ARBA00057269"/>
    </source>
</evidence>
<feature type="transmembrane region" description="Helical" evidence="10">
    <location>
        <begin position="220"/>
        <end position="241"/>
    </location>
</feature>
<feature type="transmembrane region" description="Helical" evidence="10">
    <location>
        <begin position="517"/>
        <end position="540"/>
    </location>
</feature>
<dbReference type="GO" id="GO:0005774">
    <property type="term" value="C:vacuolar membrane"/>
    <property type="evidence" value="ECO:0007669"/>
    <property type="project" value="UniProtKB-SubCell"/>
</dbReference>
<evidence type="ECO:0000256" key="9">
    <source>
        <dbReference type="SAM" id="MobiDB-lite"/>
    </source>
</evidence>
<feature type="region of interest" description="Disordered" evidence="9">
    <location>
        <begin position="1"/>
        <end position="62"/>
    </location>
</feature>
<dbReference type="Proteomes" id="UP000244722">
    <property type="component" value="Unassembled WGS sequence"/>
</dbReference>
<feature type="transmembrane region" description="Helical" evidence="10">
    <location>
        <begin position="319"/>
        <end position="338"/>
    </location>
</feature>
<feature type="transmembrane region" description="Helical" evidence="10">
    <location>
        <begin position="128"/>
        <end position="156"/>
    </location>
</feature>
<feature type="compositionally biased region" description="Polar residues" evidence="9">
    <location>
        <begin position="48"/>
        <end position="58"/>
    </location>
</feature>
<dbReference type="STRING" id="42251.A0A2T7A465"/>
<dbReference type="EMBL" id="NESQ01000026">
    <property type="protein sequence ID" value="PUU82519.1"/>
    <property type="molecule type" value="Genomic_DNA"/>
</dbReference>